<protein>
    <submittedName>
        <fullName evidence="1">Uncharacterized protein</fullName>
    </submittedName>
</protein>
<evidence type="ECO:0000313" key="2">
    <source>
        <dbReference type="Proteomes" id="UP000195918"/>
    </source>
</evidence>
<reference evidence="2" key="1">
    <citation type="submission" date="2017-02" db="EMBL/GenBank/DDBJ databases">
        <authorList>
            <person name="Dridi B."/>
        </authorList>
    </citation>
    <scope>NUCLEOTIDE SEQUENCE [LARGE SCALE GENOMIC DNA]</scope>
    <source>
        <strain evidence="2">bH819</strain>
    </source>
</reference>
<organism evidence="1 2">
    <name type="scientific">Vagococcus fluvialis bH819</name>
    <dbReference type="NCBI Taxonomy" id="1255619"/>
    <lineage>
        <taxon>Bacteria</taxon>
        <taxon>Bacillati</taxon>
        <taxon>Bacillota</taxon>
        <taxon>Bacilli</taxon>
        <taxon>Lactobacillales</taxon>
        <taxon>Enterococcaceae</taxon>
        <taxon>Vagococcus</taxon>
    </lineage>
</organism>
<keyword evidence="2" id="KW-1185">Reference proteome</keyword>
<dbReference type="RefSeq" id="WP_086952444.1">
    <property type="nucleotide sequence ID" value="NZ_FWFD01000015.1"/>
</dbReference>
<dbReference type="AlphaFoldDB" id="A0A1X6WRB6"/>
<sequence>MELIISNKNNIFSKFLPNIRVGKKIFFDDFNEIFITNFNLCSPSKETINYSNIKSMTTSEETSHVKIATNLFSTFSTNYNDSYDYETKKVTDSLSISLILTDGTTRTINFITRKTQQDSFYYDTKYHAYAETVSKLNEIISNNKNK</sequence>
<gene>
    <name evidence="1" type="ORF">FM121_12135</name>
</gene>
<accession>A0A1X6WRB6</accession>
<dbReference type="Proteomes" id="UP000195918">
    <property type="component" value="Unassembled WGS sequence"/>
</dbReference>
<dbReference type="EMBL" id="FWFD01000015">
    <property type="protein sequence ID" value="SLM86840.1"/>
    <property type="molecule type" value="Genomic_DNA"/>
</dbReference>
<name>A0A1X6WRB6_9ENTE</name>
<evidence type="ECO:0000313" key="1">
    <source>
        <dbReference type="EMBL" id="SLM86840.1"/>
    </source>
</evidence>
<proteinExistence type="predicted"/>